<organism evidence="8 9">
    <name type="scientific">Ciceribacter sichuanensis</name>
    <dbReference type="NCBI Taxonomy" id="2949647"/>
    <lineage>
        <taxon>Bacteria</taxon>
        <taxon>Pseudomonadati</taxon>
        <taxon>Pseudomonadota</taxon>
        <taxon>Alphaproteobacteria</taxon>
        <taxon>Hyphomicrobiales</taxon>
        <taxon>Rhizobiaceae</taxon>
        <taxon>Ciceribacter</taxon>
    </lineage>
</organism>
<proteinExistence type="predicted"/>
<dbReference type="EMBL" id="JAMQAY010000003">
    <property type="protein sequence ID" value="MCM2401573.1"/>
    <property type="molecule type" value="Genomic_DNA"/>
</dbReference>
<feature type="transmembrane region" description="Helical" evidence="7">
    <location>
        <begin position="291"/>
        <end position="315"/>
    </location>
</feature>
<accession>A0ABT0V7D9</accession>
<keyword evidence="9" id="KW-1185">Reference proteome</keyword>
<evidence type="ECO:0000256" key="5">
    <source>
        <dbReference type="ARBA" id="ARBA00022989"/>
    </source>
</evidence>
<keyword evidence="5 7" id="KW-1133">Transmembrane helix</keyword>
<keyword evidence="6 7" id="KW-0472">Membrane</keyword>
<keyword evidence="4" id="KW-0256">Endoplasmic reticulum</keyword>
<name>A0ABT0V7D9_9HYPH</name>
<evidence type="ECO:0000256" key="6">
    <source>
        <dbReference type="ARBA" id="ARBA00023136"/>
    </source>
</evidence>
<keyword evidence="3 7" id="KW-0812">Transmembrane</keyword>
<evidence type="ECO:0000256" key="4">
    <source>
        <dbReference type="ARBA" id="ARBA00022824"/>
    </source>
</evidence>
<evidence type="ECO:0000313" key="9">
    <source>
        <dbReference type="Proteomes" id="UP001155079"/>
    </source>
</evidence>
<feature type="transmembrane region" description="Helical" evidence="7">
    <location>
        <begin position="356"/>
        <end position="375"/>
    </location>
</feature>
<comment type="caution">
    <text evidence="8">The sequence shown here is derived from an EMBL/GenBank/DDBJ whole genome shotgun (WGS) entry which is preliminary data.</text>
</comment>
<dbReference type="PANTHER" id="PTHR13416:SF2">
    <property type="entry name" value="TRANSMEMBRANE PROTEIN 43"/>
    <property type="match status" value="1"/>
</dbReference>
<dbReference type="Proteomes" id="UP001155079">
    <property type="component" value="Unassembled WGS sequence"/>
</dbReference>
<evidence type="ECO:0000256" key="3">
    <source>
        <dbReference type="ARBA" id="ARBA00022692"/>
    </source>
</evidence>
<sequence>MSFTETTRTSWFARLKNALVGFLIGIVLVIGSIWALVWNEGRSIKTYRALGEGASIVVSVNANEIVPSNEGKLVHVSGKVKAGSVPSDEEFGVAADGALAIRREVEMYQWVESSESTTEKKLGGSEETITTYKYAKEWRQGRENSSDFRQPEGHENPQLIVESENFTVDTATVGVFSVTGENIAYLGAESDLKLTDEEARAAANALSRQVHIDRGGLYVGANVSAPAIGDIRIRYSRADLDKASLVAVQEGGSLKPYTTTNGREIFLTASGNVDATQMFADAEAENSLITWLVRAGGMIGLFIGFSLIFSILGVVADVVPFFGSLVGFGTGLVALVLTVLIGPLVIAIGWFAYRPLLSLGLLAGGALVAFGVIWLRRGKAAAPAFGRRSAT</sequence>
<feature type="transmembrane region" description="Helical" evidence="7">
    <location>
        <begin position="20"/>
        <end position="38"/>
    </location>
</feature>
<evidence type="ECO:0000256" key="2">
    <source>
        <dbReference type="ARBA" id="ARBA00004586"/>
    </source>
</evidence>
<protein>
    <submittedName>
        <fullName evidence="8">TMEM43 family protein</fullName>
    </submittedName>
</protein>
<dbReference type="Pfam" id="PF07787">
    <property type="entry name" value="TMEM43"/>
    <property type="match status" value="1"/>
</dbReference>
<dbReference type="InterPro" id="IPR012430">
    <property type="entry name" value="TMEM43_fam"/>
</dbReference>
<evidence type="ECO:0000256" key="7">
    <source>
        <dbReference type="SAM" id="Phobius"/>
    </source>
</evidence>
<evidence type="ECO:0000313" key="8">
    <source>
        <dbReference type="EMBL" id="MCM2401573.1"/>
    </source>
</evidence>
<dbReference type="PANTHER" id="PTHR13416">
    <property type="match status" value="1"/>
</dbReference>
<evidence type="ECO:0000256" key="1">
    <source>
        <dbReference type="ARBA" id="ARBA00004127"/>
    </source>
</evidence>
<reference evidence="8 9" key="1">
    <citation type="submission" date="2022-06" db="EMBL/GenBank/DDBJ databases">
        <authorList>
            <person name="Sun Q."/>
        </authorList>
    </citation>
    <scope>NUCLEOTIDE SEQUENCE [LARGE SCALE GENOMIC DNA]</scope>
    <source>
        <strain evidence="8 9">S153</strain>
    </source>
</reference>
<dbReference type="RefSeq" id="WP_250944989.1">
    <property type="nucleotide sequence ID" value="NZ_JAMQAY010000003.1"/>
</dbReference>
<comment type="subcellular location">
    <subcellularLocation>
        <location evidence="1">Endomembrane system</location>
        <topology evidence="1">Multi-pass membrane protein</topology>
    </subcellularLocation>
    <subcellularLocation>
        <location evidence="2">Endoplasmic reticulum membrane</location>
    </subcellularLocation>
</comment>
<feature type="transmembrane region" description="Helical" evidence="7">
    <location>
        <begin position="321"/>
        <end position="349"/>
    </location>
</feature>
<gene>
    <name evidence="8" type="ORF">NBH20_10430</name>
</gene>